<gene>
    <name evidence="2" type="ORF">GCM10007047_20580</name>
</gene>
<proteinExistence type="predicted"/>
<sequence>MIRAYRQGDHIPIAEIFPRAIHEIASSVYSLEQCEAWSEKEPNPNHWKQRCEKKKPYVFVEDGTVAGFCELDPDGHIDCTYVHPDHKRKGIASQLVSHVANVAKVNGLKRVYVEASICAKPMFEKLGFTTIKEQTVAIRGVGLKNFKMEKECK</sequence>
<protein>
    <submittedName>
        <fullName evidence="2">N-acetyltransferase</fullName>
    </submittedName>
</protein>
<keyword evidence="3" id="KW-1185">Reference proteome</keyword>
<dbReference type="PANTHER" id="PTHR43451:SF1">
    <property type="entry name" value="ACETYLTRANSFERASE"/>
    <property type="match status" value="1"/>
</dbReference>
<accession>A0A8J3DIM0</accession>
<reference evidence="2" key="2">
    <citation type="submission" date="2020-09" db="EMBL/GenBank/DDBJ databases">
        <authorList>
            <person name="Sun Q."/>
            <person name="Kim S."/>
        </authorList>
    </citation>
    <scope>NUCLEOTIDE SEQUENCE</scope>
    <source>
        <strain evidence="2">KCTC 12870</strain>
    </source>
</reference>
<evidence type="ECO:0000313" key="3">
    <source>
        <dbReference type="Proteomes" id="UP000642829"/>
    </source>
</evidence>
<dbReference type="PROSITE" id="PS51186">
    <property type="entry name" value="GNAT"/>
    <property type="match status" value="1"/>
</dbReference>
<dbReference type="RefSeq" id="WP_189514775.1">
    <property type="nucleotide sequence ID" value="NZ_BMXG01000011.1"/>
</dbReference>
<dbReference type="EMBL" id="BMXG01000011">
    <property type="protein sequence ID" value="GHC03771.1"/>
    <property type="molecule type" value="Genomic_DNA"/>
</dbReference>
<reference evidence="2" key="1">
    <citation type="journal article" date="2014" name="Int. J. Syst. Evol. Microbiol.">
        <title>Complete genome sequence of Corynebacterium casei LMG S-19264T (=DSM 44701T), isolated from a smear-ripened cheese.</title>
        <authorList>
            <consortium name="US DOE Joint Genome Institute (JGI-PGF)"/>
            <person name="Walter F."/>
            <person name="Albersmeier A."/>
            <person name="Kalinowski J."/>
            <person name="Ruckert C."/>
        </authorList>
    </citation>
    <scope>NUCLEOTIDE SEQUENCE</scope>
    <source>
        <strain evidence="2">KCTC 12870</strain>
    </source>
</reference>
<feature type="domain" description="N-acetyltransferase" evidence="1">
    <location>
        <begin position="1"/>
        <end position="153"/>
    </location>
</feature>
<name>A0A8J3DIM0_9BACT</name>
<evidence type="ECO:0000259" key="1">
    <source>
        <dbReference type="PROSITE" id="PS51186"/>
    </source>
</evidence>
<dbReference type="InterPro" id="IPR052564">
    <property type="entry name" value="N-acetyltrans/Recomb-assoc"/>
</dbReference>
<dbReference type="Pfam" id="PF13673">
    <property type="entry name" value="Acetyltransf_10"/>
    <property type="match status" value="1"/>
</dbReference>
<dbReference type="PANTHER" id="PTHR43451">
    <property type="entry name" value="ACETYLTRANSFERASE (GNAT) FAMILY PROTEIN"/>
    <property type="match status" value="1"/>
</dbReference>
<organism evidence="2 3">
    <name type="scientific">Cerasicoccus arenae</name>
    <dbReference type="NCBI Taxonomy" id="424488"/>
    <lineage>
        <taxon>Bacteria</taxon>
        <taxon>Pseudomonadati</taxon>
        <taxon>Verrucomicrobiota</taxon>
        <taxon>Opitutia</taxon>
        <taxon>Puniceicoccales</taxon>
        <taxon>Cerasicoccaceae</taxon>
        <taxon>Cerasicoccus</taxon>
    </lineage>
</organism>
<dbReference type="AlphaFoldDB" id="A0A8J3DIM0"/>
<dbReference type="GO" id="GO:0016747">
    <property type="term" value="F:acyltransferase activity, transferring groups other than amino-acyl groups"/>
    <property type="evidence" value="ECO:0007669"/>
    <property type="project" value="InterPro"/>
</dbReference>
<dbReference type="Proteomes" id="UP000642829">
    <property type="component" value="Unassembled WGS sequence"/>
</dbReference>
<dbReference type="Gene3D" id="3.40.630.30">
    <property type="match status" value="1"/>
</dbReference>
<dbReference type="SUPFAM" id="SSF55729">
    <property type="entry name" value="Acyl-CoA N-acyltransferases (Nat)"/>
    <property type="match status" value="1"/>
</dbReference>
<dbReference type="CDD" id="cd04301">
    <property type="entry name" value="NAT_SF"/>
    <property type="match status" value="1"/>
</dbReference>
<comment type="caution">
    <text evidence="2">The sequence shown here is derived from an EMBL/GenBank/DDBJ whole genome shotgun (WGS) entry which is preliminary data.</text>
</comment>
<dbReference type="InterPro" id="IPR016181">
    <property type="entry name" value="Acyl_CoA_acyltransferase"/>
</dbReference>
<evidence type="ECO:0000313" key="2">
    <source>
        <dbReference type="EMBL" id="GHC03771.1"/>
    </source>
</evidence>
<dbReference type="InterPro" id="IPR000182">
    <property type="entry name" value="GNAT_dom"/>
</dbReference>